<reference evidence="1" key="1">
    <citation type="submission" date="2022-03" db="EMBL/GenBank/DDBJ databases">
        <authorList>
            <person name="Woo C.Y."/>
        </authorList>
    </citation>
    <scope>NUCLEOTIDE SEQUENCE</scope>
    <source>
        <strain evidence="1">CYS-02</strain>
    </source>
</reference>
<dbReference type="EMBL" id="JALGBI010000001">
    <property type="protein sequence ID" value="MCJ0763977.1"/>
    <property type="molecule type" value="Genomic_DNA"/>
</dbReference>
<evidence type="ECO:0000313" key="1">
    <source>
        <dbReference type="EMBL" id="MCJ0763977.1"/>
    </source>
</evidence>
<keyword evidence="2" id="KW-1185">Reference proteome</keyword>
<proteinExistence type="predicted"/>
<comment type="caution">
    <text evidence="1">The sequence shown here is derived from an EMBL/GenBank/DDBJ whole genome shotgun (WGS) entry which is preliminary data.</text>
</comment>
<dbReference type="Gene3D" id="2.60.120.620">
    <property type="entry name" value="q2cbj1_9rhob like domain"/>
    <property type="match status" value="1"/>
</dbReference>
<evidence type="ECO:0000313" key="2">
    <source>
        <dbReference type="Proteomes" id="UP001139447"/>
    </source>
</evidence>
<accession>A0A9X1VV67</accession>
<name>A0A9X1VV67_9BURK</name>
<dbReference type="RefSeq" id="WP_243306549.1">
    <property type="nucleotide sequence ID" value="NZ_JALGBI010000001.1"/>
</dbReference>
<organism evidence="1 2">
    <name type="scientific">Variovorax terrae</name>
    <dbReference type="NCBI Taxonomy" id="2923278"/>
    <lineage>
        <taxon>Bacteria</taxon>
        <taxon>Pseudomonadati</taxon>
        <taxon>Pseudomonadota</taxon>
        <taxon>Betaproteobacteria</taxon>
        <taxon>Burkholderiales</taxon>
        <taxon>Comamonadaceae</taxon>
        <taxon>Variovorax</taxon>
    </lineage>
</organism>
<sequence>MAESQVFALFPTPVMRVEQVIDAAQVQALRDGLLGDAALANHHSQELQHTRILGPGDQPELLQQLAQRLGPHIVELGSLLFGEKQQWGIKEMWVNAMHTGGRQAVHNHANCFISGVLYLSDCDASANTVFMRNLGGRDYVFGNTHAGAAVGPFNADKWIGPPPAAGDLLLFPSYLLHEVPVNRGGPRVTLAFNAIPQRLDAWGYSISFSS</sequence>
<dbReference type="SUPFAM" id="SSF51197">
    <property type="entry name" value="Clavaminate synthase-like"/>
    <property type="match status" value="1"/>
</dbReference>
<dbReference type="Proteomes" id="UP001139447">
    <property type="component" value="Unassembled WGS sequence"/>
</dbReference>
<dbReference type="AlphaFoldDB" id="A0A9X1VV67"/>
<dbReference type="Pfam" id="PF13759">
    <property type="entry name" value="2OG-FeII_Oxy_5"/>
    <property type="match status" value="1"/>
</dbReference>
<gene>
    <name evidence="1" type="ORF">MMF98_12245</name>
</gene>
<dbReference type="InterPro" id="IPR012668">
    <property type="entry name" value="CHP02466"/>
</dbReference>
<protein>
    <submittedName>
        <fullName evidence="1">2OG-Fe(II) oxygenase family protein</fullName>
    </submittedName>
</protein>